<dbReference type="InterPro" id="IPR035979">
    <property type="entry name" value="RBD_domain_sf"/>
</dbReference>
<sequence length="655" mass="74590">MYSMYSLFDQNNATGINGLSPSSDERVLPAKQWNAAHSPIGKHSSPQELKPNTPPHILGLFSPSKHTETLLSSLVLSPSEPAQCSPPTEFSDDEDFLTYNDEFLQSMGGMEDVENYSLPREQSKTNIPGNSREQTFVPQWQPTPPQAFSAPSTAPINDFYSHEPQSKSTKTPQPSAEHPHGEHPSRTLFVRNINSNVEEHEIRELFETYGPTRSIYTQCKHRGFVMVSFYDIRHAKNAIRHLQGRPLRRRKLDIHYSIPRNNPSEKEQNQGTLVVFNLDPSTSHEELLTIFGAYGEIKEIRETPNKKHHKFIEFYDVREAELALKHLNRTEIKGKKIKIEPSRPGGRKNGGGGNLHRANEETRNNSHQVSTSYSPYPTLSSSYESSSYGSELFGYEAMSNSFSPPTSYSLYATSPVQSPLKSPTFKPDMLNQRQPRSTSLPVEDHTRRTRSRSAIHALGTPPRQKSPVMEDAVDQFVLDINKLLSGHEWRTTLMIRNIPNKYTQKMILEAVDEVSHGAYDFFYLPIDFKNNCNFGYAFINFMHPLSVVDFYQQFHHQKWEKFNSVKVCEITFARIQGKEALIHRFQNSSLMTEDKKCRPLIFYSSGPRTGQQEPFPVSASLPRVEDNYLNPAQTLQVTSAPRLRSLSCNQYTSIS</sequence>
<dbReference type="PANTHER" id="PTHR23189">
    <property type="entry name" value="RNA RECOGNITION MOTIF-CONTAINING"/>
    <property type="match status" value="1"/>
</dbReference>
<gene>
    <name evidence="6" type="ORF">VSP0166_LOCUS4821</name>
</gene>
<feature type="region of interest" description="Disordered" evidence="4">
    <location>
        <begin position="419"/>
        <end position="452"/>
    </location>
</feature>
<dbReference type="InterPro" id="IPR000504">
    <property type="entry name" value="RRM_dom"/>
</dbReference>
<dbReference type="InterPro" id="IPR007201">
    <property type="entry name" value="Mei2-like_Rrm_C"/>
</dbReference>
<reference evidence="6" key="1">
    <citation type="submission" date="2021-01" db="EMBL/GenBank/DDBJ databases">
        <authorList>
            <person name="Corre E."/>
            <person name="Pelletier E."/>
            <person name="Niang G."/>
            <person name="Scheremetjew M."/>
            <person name="Finn R."/>
            <person name="Kale V."/>
            <person name="Holt S."/>
            <person name="Cochrane G."/>
            <person name="Meng A."/>
            <person name="Brown T."/>
            <person name="Cohen L."/>
        </authorList>
    </citation>
    <scope>NUCLEOTIDE SEQUENCE</scope>
    <source>
        <strain evidence="6">DIVA3 518/3/11/1/6</strain>
    </source>
</reference>
<evidence type="ECO:0000256" key="2">
    <source>
        <dbReference type="ARBA" id="ARBA00022884"/>
    </source>
</evidence>
<dbReference type="InterPro" id="IPR034454">
    <property type="entry name" value="MEI2-like_RRM3"/>
</dbReference>
<feature type="domain" description="RRM" evidence="5">
    <location>
        <begin position="186"/>
        <end position="259"/>
    </location>
</feature>
<dbReference type="PROSITE" id="PS50102">
    <property type="entry name" value="RRM"/>
    <property type="match status" value="2"/>
</dbReference>
<dbReference type="InterPro" id="IPR034453">
    <property type="entry name" value="MEI2-like_RRM1"/>
</dbReference>
<protein>
    <recommendedName>
        <fullName evidence="5">RRM domain-containing protein</fullName>
    </recommendedName>
</protein>
<dbReference type="SMART" id="SM00360">
    <property type="entry name" value="RRM"/>
    <property type="match status" value="3"/>
</dbReference>
<organism evidence="6">
    <name type="scientific">Vannella robusta</name>
    <dbReference type="NCBI Taxonomy" id="1487602"/>
    <lineage>
        <taxon>Eukaryota</taxon>
        <taxon>Amoebozoa</taxon>
        <taxon>Discosea</taxon>
        <taxon>Flabellinia</taxon>
        <taxon>Vannellidae</taxon>
        <taxon>Vannella</taxon>
    </lineage>
</organism>
<dbReference type="SUPFAM" id="SSF54928">
    <property type="entry name" value="RNA-binding domain, RBD"/>
    <property type="match status" value="2"/>
</dbReference>
<dbReference type="CDD" id="cd12524">
    <property type="entry name" value="RRM1_MEI2_like"/>
    <property type="match status" value="1"/>
</dbReference>
<keyword evidence="1" id="KW-0677">Repeat</keyword>
<feature type="domain" description="RRM" evidence="5">
    <location>
        <begin position="271"/>
        <end position="344"/>
    </location>
</feature>
<feature type="region of interest" description="Disordered" evidence="4">
    <location>
        <begin position="120"/>
        <end position="186"/>
    </location>
</feature>
<dbReference type="InterPro" id="IPR012677">
    <property type="entry name" value="Nucleotide-bd_a/b_plait_sf"/>
</dbReference>
<proteinExistence type="predicted"/>
<feature type="region of interest" description="Disordered" evidence="4">
    <location>
        <begin position="335"/>
        <end position="378"/>
    </location>
</feature>
<accession>A0A7S4HV25</accession>
<dbReference type="GO" id="GO:0003723">
    <property type="term" value="F:RNA binding"/>
    <property type="evidence" value="ECO:0007669"/>
    <property type="project" value="UniProtKB-UniRule"/>
</dbReference>
<dbReference type="EMBL" id="HBKP01006664">
    <property type="protein sequence ID" value="CAE2210019.1"/>
    <property type="molecule type" value="Transcribed_RNA"/>
</dbReference>
<dbReference type="CDD" id="cd12529">
    <property type="entry name" value="RRM2_MEI2_like"/>
    <property type="match status" value="1"/>
</dbReference>
<dbReference type="Pfam" id="PF04059">
    <property type="entry name" value="RRM_2"/>
    <property type="match status" value="1"/>
</dbReference>
<dbReference type="CDD" id="cd12531">
    <property type="entry name" value="RRM3_MEI2_like"/>
    <property type="match status" value="1"/>
</dbReference>
<evidence type="ECO:0000256" key="1">
    <source>
        <dbReference type="ARBA" id="ARBA00022737"/>
    </source>
</evidence>
<feature type="compositionally biased region" description="Polar residues" evidence="4">
    <location>
        <begin position="431"/>
        <end position="440"/>
    </location>
</feature>
<keyword evidence="2 3" id="KW-0694">RNA-binding</keyword>
<evidence type="ECO:0000256" key="3">
    <source>
        <dbReference type="PROSITE-ProRule" id="PRU00176"/>
    </source>
</evidence>
<name>A0A7S4HV25_9EUKA</name>
<evidence type="ECO:0000313" key="6">
    <source>
        <dbReference type="EMBL" id="CAE2210019.1"/>
    </source>
</evidence>
<dbReference type="Pfam" id="PF00076">
    <property type="entry name" value="RRM_1"/>
    <property type="match status" value="2"/>
</dbReference>
<feature type="compositionally biased region" description="Polar residues" evidence="4">
    <location>
        <begin position="124"/>
        <end position="140"/>
    </location>
</feature>
<evidence type="ECO:0000259" key="5">
    <source>
        <dbReference type="PROSITE" id="PS50102"/>
    </source>
</evidence>
<dbReference type="AlphaFoldDB" id="A0A7S4HV25"/>
<dbReference type="Gene3D" id="3.30.70.330">
    <property type="match status" value="3"/>
</dbReference>
<evidence type="ECO:0000256" key="4">
    <source>
        <dbReference type="SAM" id="MobiDB-lite"/>
    </source>
</evidence>
<dbReference type="FunFam" id="3.30.70.330:FF:000101">
    <property type="entry name" value="Protein MEI2-like 1"/>
    <property type="match status" value="1"/>
</dbReference>